<dbReference type="OrthoDB" id="431378at2759"/>
<keyword evidence="3" id="KW-1185">Reference proteome</keyword>
<protein>
    <submittedName>
        <fullName evidence="2">Uncharacterized protein</fullName>
    </submittedName>
</protein>
<dbReference type="EMBL" id="JAABOA010005921">
    <property type="protein sequence ID" value="KAF9572119.1"/>
    <property type="molecule type" value="Genomic_DNA"/>
</dbReference>
<reference evidence="2" key="1">
    <citation type="journal article" date="2020" name="Fungal Divers.">
        <title>Resolving the Mortierellaceae phylogeny through synthesis of multi-gene phylogenetics and phylogenomics.</title>
        <authorList>
            <person name="Vandepol N."/>
            <person name="Liber J."/>
            <person name="Desiro A."/>
            <person name="Na H."/>
            <person name="Kennedy M."/>
            <person name="Barry K."/>
            <person name="Grigoriev I.V."/>
            <person name="Miller A.N."/>
            <person name="O'Donnell K."/>
            <person name="Stajich J.E."/>
            <person name="Bonito G."/>
        </authorList>
    </citation>
    <scope>NUCLEOTIDE SEQUENCE</scope>
    <source>
        <strain evidence="2">KOD1015</strain>
    </source>
</reference>
<sequence>MTGISSAIPDTLPSTATTSSSSSSSSGNNEPDTTSASNDSTSDESQSSPQSTTHHIIFIVHGMGRQLEEFGNYEPNVGYFVEHSKAVLQGYYHNLKTDVHIIPIEWHAKMHSMVDDR</sequence>
<comment type="caution">
    <text evidence="2">The sequence shown here is derived from an EMBL/GenBank/DDBJ whole genome shotgun (WGS) entry which is preliminary data.</text>
</comment>
<dbReference type="Proteomes" id="UP000780801">
    <property type="component" value="Unassembled WGS sequence"/>
</dbReference>
<feature type="compositionally biased region" description="Low complexity" evidence="1">
    <location>
        <begin position="14"/>
        <end position="53"/>
    </location>
</feature>
<evidence type="ECO:0000256" key="1">
    <source>
        <dbReference type="SAM" id="MobiDB-lite"/>
    </source>
</evidence>
<feature type="non-terminal residue" evidence="2">
    <location>
        <position position="1"/>
    </location>
</feature>
<accession>A0A9P6FL30</accession>
<organism evidence="2 3">
    <name type="scientific">Lunasporangiospora selenospora</name>
    <dbReference type="NCBI Taxonomy" id="979761"/>
    <lineage>
        <taxon>Eukaryota</taxon>
        <taxon>Fungi</taxon>
        <taxon>Fungi incertae sedis</taxon>
        <taxon>Mucoromycota</taxon>
        <taxon>Mortierellomycotina</taxon>
        <taxon>Mortierellomycetes</taxon>
        <taxon>Mortierellales</taxon>
        <taxon>Mortierellaceae</taxon>
        <taxon>Lunasporangiospora</taxon>
    </lineage>
</organism>
<feature type="region of interest" description="Disordered" evidence="1">
    <location>
        <begin position="1"/>
        <end position="56"/>
    </location>
</feature>
<name>A0A9P6FL30_9FUNG</name>
<gene>
    <name evidence="2" type="ORF">BGW38_008550</name>
</gene>
<evidence type="ECO:0000313" key="2">
    <source>
        <dbReference type="EMBL" id="KAF9572119.1"/>
    </source>
</evidence>
<dbReference type="AlphaFoldDB" id="A0A9P6FL30"/>
<proteinExistence type="predicted"/>
<evidence type="ECO:0000313" key="3">
    <source>
        <dbReference type="Proteomes" id="UP000780801"/>
    </source>
</evidence>